<organism evidence="2 3">
    <name type="scientific">Brachionus calyciflorus</name>
    <dbReference type="NCBI Taxonomy" id="104777"/>
    <lineage>
        <taxon>Eukaryota</taxon>
        <taxon>Metazoa</taxon>
        <taxon>Spiralia</taxon>
        <taxon>Gnathifera</taxon>
        <taxon>Rotifera</taxon>
        <taxon>Eurotatoria</taxon>
        <taxon>Monogononta</taxon>
        <taxon>Pseudotrocha</taxon>
        <taxon>Ploima</taxon>
        <taxon>Brachionidae</taxon>
        <taxon>Brachionus</taxon>
    </lineage>
</organism>
<comment type="caution">
    <text evidence="2">The sequence shown here is derived from an EMBL/GenBank/DDBJ whole genome shotgun (WGS) entry which is preliminary data.</text>
</comment>
<dbReference type="OrthoDB" id="443402at2759"/>
<dbReference type="Proteomes" id="UP000663879">
    <property type="component" value="Unassembled WGS sequence"/>
</dbReference>
<proteinExistence type="predicted"/>
<protein>
    <submittedName>
        <fullName evidence="2">Uncharacterized protein</fullName>
    </submittedName>
</protein>
<reference evidence="2" key="1">
    <citation type="submission" date="2021-02" db="EMBL/GenBank/DDBJ databases">
        <authorList>
            <person name="Nowell W R."/>
        </authorList>
    </citation>
    <scope>NUCLEOTIDE SEQUENCE</scope>
    <source>
        <strain evidence="2">Ploen Becks lab</strain>
    </source>
</reference>
<dbReference type="AlphaFoldDB" id="A0A814R988"/>
<dbReference type="InterPro" id="IPR029063">
    <property type="entry name" value="SAM-dependent_MTases_sf"/>
</dbReference>
<accession>A0A814R988</accession>
<feature type="non-terminal residue" evidence="2">
    <location>
        <position position="90"/>
    </location>
</feature>
<sequence length="90" mass="10368">FGAILNLNAHEPLNGHVSWTDKPIHYYFQKIDRTLLEKYYESKMKPVTKNKEQEDHTERPSRSKNRTTESPNSQRSAHSSDSSSSSMSSL</sequence>
<feature type="non-terminal residue" evidence="2">
    <location>
        <position position="1"/>
    </location>
</feature>
<feature type="compositionally biased region" description="Basic and acidic residues" evidence="1">
    <location>
        <begin position="43"/>
        <end position="61"/>
    </location>
</feature>
<dbReference type="EMBL" id="CAJNOC010009436">
    <property type="protein sequence ID" value="CAF1128970.1"/>
    <property type="molecule type" value="Genomic_DNA"/>
</dbReference>
<name>A0A814R988_9BILA</name>
<keyword evidence="3" id="KW-1185">Reference proteome</keyword>
<evidence type="ECO:0000313" key="3">
    <source>
        <dbReference type="Proteomes" id="UP000663879"/>
    </source>
</evidence>
<evidence type="ECO:0000256" key="1">
    <source>
        <dbReference type="SAM" id="MobiDB-lite"/>
    </source>
</evidence>
<feature type="region of interest" description="Disordered" evidence="1">
    <location>
        <begin position="43"/>
        <end position="90"/>
    </location>
</feature>
<gene>
    <name evidence="2" type="ORF">OXX778_LOCUS22386</name>
</gene>
<dbReference type="Gene3D" id="3.40.50.150">
    <property type="entry name" value="Vaccinia Virus protein VP39"/>
    <property type="match status" value="1"/>
</dbReference>
<feature type="compositionally biased region" description="Low complexity" evidence="1">
    <location>
        <begin position="73"/>
        <end position="90"/>
    </location>
</feature>
<evidence type="ECO:0000313" key="2">
    <source>
        <dbReference type="EMBL" id="CAF1128970.1"/>
    </source>
</evidence>